<sequence>MTIEVRPATEFDDVSILVGPRKPTSNVCFCLSYRIGSKENVALKGQERSDRVRELCHQDPPPGVIAYLDDEPLGWAALHPRRGTSFARNRLIPHVDDLDVWSLWCFRVRPGYRKQGISHALIEGAVAYAMERGAPAIEGYPVDNGGEKVNLTMAYVGTRSLFESAGFVKAADTGSVLDGFPRVLMRLDLGTSQKSSKKA</sequence>
<evidence type="ECO:0000313" key="3">
    <source>
        <dbReference type="Proteomes" id="UP000016033"/>
    </source>
</evidence>
<organism evidence="2 3">
    <name type="scientific">Microbacterium maritypicum MF109</name>
    <dbReference type="NCBI Taxonomy" id="1333857"/>
    <lineage>
        <taxon>Bacteria</taxon>
        <taxon>Bacillati</taxon>
        <taxon>Actinomycetota</taxon>
        <taxon>Actinomycetes</taxon>
        <taxon>Micrococcales</taxon>
        <taxon>Microbacteriaceae</taxon>
        <taxon>Microbacterium</taxon>
    </lineage>
</organism>
<evidence type="ECO:0000259" key="1">
    <source>
        <dbReference type="PROSITE" id="PS51186"/>
    </source>
</evidence>
<reference evidence="2 3" key="1">
    <citation type="journal article" date="2013" name="Genome Announc.">
        <title>Whole-genome sequences of five oyster-associated bacteria show potential for crude oil hydrocarbon degradation.</title>
        <authorList>
            <person name="Chauhan A."/>
            <person name="Green S."/>
            <person name="Pathak A."/>
            <person name="Thomas J."/>
            <person name="Venkatramanan R."/>
        </authorList>
    </citation>
    <scope>NUCLEOTIDE SEQUENCE [LARGE SCALE GENOMIC DNA]</scope>
    <source>
        <strain evidence="2 3">MF109</strain>
    </source>
</reference>
<dbReference type="RefSeq" id="WP_021201567.1">
    <property type="nucleotide sequence ID" value="NZ_ATAO01000239.1"/>
</dbReference>
<dbReference type="Proteomes" id="UP000016033">
    <property type="component" value="Unassembled WGS sequence"/>
</dbReference>
<gene>
    <name evidence="2" type="ORF">L687_08240</name>
</gene>
<dbReference type="SUPFAM" id="SSF55729">
    <property type="entry name" value="Acyl-CoA N-acyltransferases (Nat)"/>
    <property type="match status" value="1"/>
</dbReference>
<dbReference type="EMBL" id="ATAO01000239">
    <property type="protein sequence ID" value="EQM73000.1"/>
    <property type="molecule type" value="Genomic_DNA"/>
</dbReference>
<dbReference type="InterPro" id="IPR016181">
    <property type="entry name" value="Acyl_CoA_acyltransferase"/>
</dbReference>
<dbReference type="GO" id="GO:0016747">
    <property type="term" value="F:acyltransferase activity, transferring groups other than amino-acyl groups"/>
    <property type="evidence" value="ECO:0007669"/>
    <property type="project" value="InterPro"/>
</dbReference>
<dbReference type="CDD" id="cd04301">
    <property type="entry name" value="NAT_SF"/>
    <property type="match status" value="1"/>
</dbReference>
<dbReference type="PROSITE" id="PS51186">
    <property type="entry name" value="GNAT"/>
    <property type="match status" value="1"/>
</dbReference>
<dbReference type="InterPro" id="IPR000182">
    <property type="entry name" value="GNAT_dom"/>
</dbReference>
<dbReference type="AlphaFoldDB" id="T5KFN8"/>
<keyword evidence="2" id="KW-0808">Transferase</keyword>
<dbReference type="Pfam" id="PF00583">
    <property type="entry name" value="Acetyltransf_1"/>
    <property type="match status" value="1"/>
</dbReference>
<dbReference type="Gene3D" id="3.40.630.30">
    <property type="match status" value="1"/>
</dbReference>
<protein>
    <submittedName>
        <fullName evidence="2">N-acetyltransferase GCN5</fullName>
    </submittedName>
</protein>
<dbReference type="PATRIC" id="fig|1333857.3.peg.3669"/>
<feature type="domain" description="N-acetyltransferase" evidence="1">
    <location>
        <begin position="3"/>
        <end position="190"/>
    </location>
</feature>
<comment type="caution">
    <text evidence="2">The sequence shown here is derived from an EMBL/GenBank/DDBJ whole genome shotgun (WGS) entry which is preliminary data.</text>
</comment>
<evidence type="ECO:0000313" key="2">
    <source>
        <dbReference type="EMBL" id="EQM73000.1"/>
    </source>
</evidence>
<accession>T5KFN8</accession>
<name>T5KFN8_MICMQ</name>
<proteinExistence type="predicted"/>